<protein>
    <submittedName>
        <fullName evidence="6">Gluconolactonase</fullName>
    </submittedName>
</protein>
<dbReference type="PRINTS" id="PR01790">
    <property type="entry name" value="SMP30FAMILY"/>
</dbReference>
<dbReference type="PANTHER" id="PTHR47572:SF4">
    <property type="entry name" value="LACTONASE DRP35"/>
    <property type="match status" value="1"/>
</dbReference>
<feature type="binding site" evidence="4">
    <location>
        <position position="228"/>
    </location>
    <ligand>
        <name>a divalent metal cation</name>
        <dbReference type="ChEBI" id="CHEBI:60240"/>
    </ligand>
</feature>
<feature type="binding site" evidence="4">
    <location>
        <position position="123"/>
    </location>
    <ligand>
        <name>substrate</name>
    </ligand>
</feature>
<keyword evidence="2" id="KW-0378">Hydrolase</keyword>
<dbReference type="SUPFAM" id="SSF63829">
    <property type="entry name" value="Calcium-dependent phosphotriesterase"/>
    <property type="match status" value="1"/>
</dbReference>
<reference evidence="7" key="2">
    <citation type="submission" date="2016-04" db="EMBL/GenBank/DDBJ databases">
        <title>Planomonospora sphaerica JCM9374 whole genome shotgun sequence.</title>
        <authorList>
            <person name="Suzuki T."/>
            <person name="Dohra H."/>
            <person name="Kodani S."/>
        </authorList>
    </citation>
    <scope>NUCLEOTIDE SEQUENCE [LARGE SCALE GENOMIC DNA]</scope>
    <source>
        <strain evidence="7">JCM 9374</strain>
    </source>
</reference>
<dbReference type="STRING" id="161355.PS9374_02628"/>
<accession>A0A171CNC0</accession>
<dbReference type="EMBL" id="BDCX01000005">
    <property type="protein sequence ID" value="GAT66976.1"/>
    <property type="molecule type" value="Genomic_DNA"/>
</dbReference>
<comment type="caution">
    <text evidence="6">The sequence shown here is derived from an EMBL/GenBank/DDBJ whole genome shotgun (WGS) entry which is preliminary data.</text>
</comment>
<sequence>MTETIPAEFDVLDERFAAVGGDERVERIHRGCRWAEGPVYVPAGRYLLWSDIPNDRMLRWDELTGAVGPFRAPAGHTNGHTLDTLGRLVSCEQGNRRVTRTEHDGSITVIADRWEGRRLNSPNDVVVRSDGSIWFTDPSYGITSDYEGHRADSEIGADNVYRVDPVTGEVRVVAGDFARPNGLAFSPDERLLYVADTRRGHLRSFDVRDDGTLSGGAVLAECAAGGLDGIRLDDTGRIWAATHEGVHCLAPDGTLIGRLRLPEKTSNLVFGGLKRNWLFVTASTSVYSIMLNVRGAGPAHA</sequence>
<evidence type="ECO:0000256" key="3">
    <source>
        <dbReference type="PIRSR" id="PIRSR605511-1"/>
    </source>
</evidence>
<evidence type="ECO:0000259" key="5">
    <source>
        <dbReference type="Pfam" id="PF08450"/>
    </source>
</evidence>
<dbReference type="GO" id="GO:0046872">
    <property type="term" value="F:metal ion binding"/>
    <property type="evidence" value="ECO:0007669"/>
    <property type="project" value="UniProtKB-KW"/>
</dbReference>
<organism evidence="6 7">
    <name type="scientific">Planomonospora sphaerica</name>
    <dbReference type="NCBI Taxonomy" id="161355"/>
    <lineage>
        <taxon>Bacteria</taxon>
        <taxon>Bacillati</taxon>
        <taxon>Actinomycetota</taxon>
        <taxon>Actinomycetes</taxon>
        <taxon>Streptosporangiales</taxon>
        <taxon>Streptosporangiaceae</taxon>
        <taxon>Planomonospora</taxon>
    </lineage>
</organism>
<name>A0A171CNC0_9ACTN</name>
<evidence type="ECO:0000313" key="6">
    <source>
        <dbReference type="EMBL" id="GAT66976.1"/>
    </source>
</evidence>
<dbReference type="Gene3D" id="2.120.10.30">
    <property type="entry name" value="TolB, C-terminal domain"/>
    <property type="match status" value="1"/>
</dbReference>
<feature type="binding site" evidence="4">
    <location>
        <position position="181"/>
    </location>
    <ligand>
        <name>a divalent metal cation</name>
        <dbReference type="ChEBI" id="CHEBI:60240"/>
    </ligand>
</feature>
<dbReference type="PANTHER" id="PTHR47572">
    <property type="entry name" value="LIPOPROTEIN-RELATED"/>
    <property type="match status" value="1"/>
</dbReference>
<dbReference type="InterPro" id="IPR011042">
    <property type="entry name" value="6-blade_b-propeller_TolB-like"/>
</dbReference>
<gene>
    <name evidence="6" type="ORF">PS9374_02628</name>
</gene>
<evidence type="ECO:0000256" key="1">
    <source>
        <dbReference type="ARBA" id="ARBA00008853"/>
    </source>
</evidence>
<comment type="similarity">
    <text evidence="1">Belongs to the SMP-30/CGR1 family.</text>
</comment>
<dbReference type="AlphaFoldDB" id="A0A171CNC0"/>
<dbReference type="GO" id="GO:0016787">
    <property type="term" value="F:hydrolase activity"/>
    <property type="evidence" value="ECO:0007669"/>
    <property type="project" value="UniProtKB-KW"/>
</dbReference>
<keyword evidence="7" id="KW-1185">Reference proteome</keyword>
<feature type="active site" description="Proton donor/acceptor" evidence="3">
    <location>
        <position position="228"/>
    </location>
</feature>
<keyword evidence="4" id="KW-0479">Metal-binding</keyword>
<feature type="binding site" evidence="4">
    <location>
        <position position="147"/>
    </location>
    <ligand>
        <name>substrate</name>
    </ligand>
</feature>
<dbReference type="InterPro" id="IPR013658">
    <property type="entry name" value="SGL"/>
</dbReference>
<evidence type="ECO:0000313" key="7">
    <source>
        <dbReference type="Proteomes" id="UP000077701"/>
    </source>
</evidence>
<proteinExistence type="inferred from homology"/>
<dbReference type="Pfam" id="PF08450">
    <property type="entry name" value="SGL"/>
    <property type="match status" value="1"/>
</dbReference>
<feature type="domain" description="SMP-30/Gluconolactonase/LRE-like region" evidence="5">
    <location>
        <begin position="34"/>
        <end position="283"/>
    </location>
</feature>
<dbReference type="InterPro" id="IPR005511">
    <property type="entry name" value="SMP-30"/>
</dbReference>
<dbReference type="InterPro" id="IPR051262">
    <property type="entry name" value="SMP-30/CGR1_Lactonase"/>
</dbReference>
<evidence type="ECO:0000256" key="2">
    <source>
        <dbReference type="ARBA" id="ARBA00022801"/>
    </source>
</evidence>
<reference evidence="6 7" key="1">
    <citation type="journal article" date="2016" name="Genome Announc.">
        <title>Draft Genome Sequence of Planomonospora sphaerica JCM9374, a Rare Actinomycete.</title>
        <authorList>
            <person name="Dohra H."/>
            <person name="Suzuki T."/>
            <person name="Inoue Y."/>
            <person name="Kodani S."/>
        </authorList>
    </citation>
    <scope>NUCLEOTIDE SEQUENCE [LARGE SCALE GENOMIC DNA]</scope>
    <source>
        <strain evidence="6 7">JCM 9374</strain>
    </source>
</reference>
<dbReference type="RefSeq" id="WP_068897032.1">
    <property type="nucleotide sequence ID" value="NZ_BDCX01000005.1"/>
</dbReference>
<feature type="binding site" evidence="4">
    <location>
        <position position="36"/>
    </location>
    <ligand>
        <name>a divalent metal cation</name>
        <dbReference type="ChEBI" id="CHEBI:60240"/>
    </ligand>
</feature>
<dbReference type="Proteomes" id="UP000077701">
    <property type="component" value="Unassembled WGS sequence"/>
</dbReference>
<comment type="cofactor">
    <cofactor evidence="4">
        <name>Zn(2+)</name>
        <dbReference type="ChEBI" id="CHEBI:29105"/>
    </cofactor>
    <text evidence="4">Binds 1 divalent metal cation per subunit.</text>
</comment>
<evidence type="ECO:0000256" key="4">
    <source>
        <dbReference type="PIRSR" id="PIRSR605511-2"/>
    </source>
</evidence>
<dbReference type="OrthoDB" id="241638at2"/>
<keyword evidence="4" id="KW-0862">Zinc</keyword>